<proteinExistence type="predicted"/>
<evidence type="ECO:0000313" key="3">
    <source>
        <dbReference type="Proteomes" id="UP001162060"/>
    </source>
</evidence>
<sequence>MSRFPSDQSLTTCLQQRPASASSIRARDGTFTLFLRVHSARGLPALSKNFYCKLYLGDTPITGGFGRETTLKGVDKALGGRHQTFHTKVQSSASRDSVGWNEKFQLSVGDPSTEYLTIRVKNHIMFYSPAVGASVVCLRQLSLGSTVDEWFPLKKNTRASGQIRLQLCLMGTARAPGRRYSQANVETIQRSMLRYHDIEEANRQESDT</sequence>
<feature type="domain" description="C2" evidence="1">
    <location>
        <begin position="16"/>
        <end position="151"/>
    </location>
</feature>
<evidence type="ECO:0000313" key="2">
    <source>
        <dbReference type="EMBL" id="CAK7937216.1"/>
    </source>
</evidence>
<reference evidence="2" key="1">
    <citation type="submission" date="2024-01" db="EMBL/GenBank/DDBJ databases">
        <authorList>
            <person name="Webb A."/>
        </authorList>
    </citation>
    <scope>NUCLEOTIDE SEQUENCE</scope>
    <source>
        <strain evidence="2">Pm1</strain>
    </source>
</reference>
<dbReference type="PROSITE" id="PS50004">
    <property type="entry name" value="C2"/>
    <property type="match status" value="1"/>
</dbReference>
<evidence type="ECO:0000259" key="1">
    <source>
        <dbReference type="PROSITE" id="PS50004"/>
    </source>
</evidence>
<protein>
    <recommendedName>
        <fullName evidence="1">C2 domain-containing protein</fullName>
    </recommendedName>
</protein>
<dbReference type="SUPFAM" id="SSF49562">
    <property type="entry name" value="C2 domain (Calcium/lipid-binding domain, CaLB)"/>
    <property type="match status" value="1"/>
</dbReference>
<dbReference type="SMART" id="SM00239">
    <property type="entry name" value="C2"/>
    <property type="match status" value="1"/>
</dbReference>
<dbReference type="InterPro" id="IPR035892">
    <property type="entry name" value="C2_domain_sf"/>
</dbReference>
<comment type="caution">
    <text evidence="2">The sequence shown here is derived from an EMBL/GenBank/DDBJ whole genome shotgun (WGS) entry which is preliminary data.</text>
</comment>
<dbReference type="InterPro" id="IPR000008">
    <property type="entry name" value="C2_dom"/>
</dbReference>
<accession>A0AAV1URL5</accession>
<name>A0AAV1URL5_9STRA</name>
<dbReference type="Gene3D" id="2.60.40.150">
    <property type="entry name" value="C2 domain"/>
    <property type="match status" value="1"/>
</dbReference>
<dbReference type="Proteomes" id="UP001162060">
    <property type="component" value="Unassembled WGS sequence"/>
</dbReference>
<dbReference type="Pfam" id="PF00168">
    <property type="entry name" value="C2"/>
    <property type="match status" value="1"/>
</dbReference>
<gene>
    <name evidence="2" type="ORF">PM001_LOCUS22366</name>
</gene>
<dbReference type="CDD" id="cd00030">
    <property type="entry name" value="C2"/>
    <property type="match status" value="1"/>
</dbReference>
<organism evidence="2 3">
    <name type="scientific">Peronospora matthiolae</name>
    <dbReference type="NCBI Taxonomy" id="2874970"/>
    <lineage>
        <taxon>Eukaryota</taxon>
        <taxon>Sar</taxon>
        <taxon>Stramenopiles</taxon>
        <taxon>Oomycota</taxon>
        <taxon>Peronosporomycetes</taxon>
        <taxon>Peronosporales</taxon>
        <taxon>Peronosporaceae</taxon>
        <taxon>Peronospora</taxon>
    </lineage>
</organism>
<dbReference type="AlphaFoldDB" id="A0AAV1URL5"/>
<dbReference type="EMBL" id="CAKLBY020000226">
    <property type="protein sequence ID" value="CAK7937216.1"/>
    <property type="molecule type" value="Genomic_DNA"/>
</dbReference>